<evidence type="ECO:0000313" key="1">
    <source>
        <dbReference type="EMBL" id="MXQ73933.1"/>
    </source>
</evidence>
<reference evidence="1 2" key="1">
    <citation type="submission" date="2019-12" db="EMBL/GenBank/DDBJ databases">
        <authorList>
            <person name="Yang R."/>
        </authorList>
    </citation>
    <scope>NUCLEOTIDE SEQUENCE [LARGE SCALE GENOMIC DNA]</scope>
    <source>
        <strain evidence="1 2">DONG20-135</strain>
    </source>
</reference>
<dbReference type="RefSeq" id="WP_160625332.1">
    <property type="nucleotide sequence ID" value="NZ_WUUQ01000002.1"/>
</dbReference>
<evidence type="ECO:0000313" key="2">
    <source>
        <dbReference type="Proteomes" id="UP000434036"/>
    </source>
</evidence>
<dbReference type="EMBL" id="WUUQ01000002">
    <property type="protein sequence ID" value="MXQ73933.1"/>
    <property type="molecule type" value="Genomic_DNA"/>
</dbReference>
<dbReference type="AlphaFoldDB" id="A0A6N8UB19"/>
<gene>
    <name evidence="1" type="ORF">GSF08_08265</name>
</gene>
<sequence>MEDQNMKEAETMEEEARYHIIHVDDEHDNEEKRKILDEFTEEVTVLFADFKAWLKENHDPDKVAAYKEKVKLETALLIQKVKVAVAEVNENDKVKSGKETVKAASKHIGNKISSGVQDVIQHENVQKVMNDVSTKVHQVKEDERVKETVKKVKRGTLHIASSAYDSLKKVLEEHEEEPEVIEVKTDIYPDDKNKPEE</sequence>
<dbReference type="Proteomes" id="UP000434036">
    <property type="component" value="Unassembled WGS sequence"/>
</dbReference>
<comment type="caution">
    <text evidence="1">The sequence shown here is derived from an EMBL/GenBank/DDBJ whole genome shotgun (WGS) entry which is preliminary data.</text>
</comment>
<reference evidence="1 2" key="2">
    <citation type="submission" date="2020-01" db="EMBL/GenBank/DDBJ databases">
        <title>Clostridiaceae sp. nov. isolated from the gut of human by culturomics.</title>
        <authorList>
            <person name="Chang Y."/>
        </authorList>
    </citation>
    <scope>NUCLEOTIDE SEQUENCE [LARGE SCALE GENOMIC DNA]</scope>
    <source>
        <strain evidence="1 2">DONG20-135</strain>
    </source>
</reference>
<accession>A0A6N8UB19</accession>
<keyword evidence="2" id="KW-1185">Reference proteome</keyword>
<name>A0A6N8UB19_9FIRM</name>
<protein>
    <submittedName>
        <fullName evidence="1">Uncharacterized protein</fullName>
    </submittedName>
</protein>
<proteinExistence type="predicted"/>
<organism evidence="1 2">
    <name type="scientific">Copranaerobaculum intestinale</name>
    <dbReference type="NCBI Taxonomy" id="2692629"/>
    <lineage>
        <taxon>Bacteria</taxon>
        <taxon>Bacillati</taxon>
        <taxon>Bacillota</taxon>
        <taxon>Erysipelotrichia</taxon>
        <taxon>Erysipelotrichales</taxon>
        <taxon>Erysipelotrichaceae</taxon>
        <taxon>Copranaerobaculum</taxon>
    </lineage>
</organism>